<evidence type="ECO:0000256" key="8">
    <source>
        <dbReference type="HAMAP-Rule" id="MF_00613"/>
    </source>
</evidence>
<evidence type="ECO:0000313" key="10">
    <source>
        <dbReference type="EMBL" id="MBE9214404.1"/>
    </source>
</evidence>
<dbReference type="PANTHER" id="PTHR34549:SF2">
    <property type="entry name" value="PHOTOSYSTEM I SUBUNIT IV"/>
    <property type="match status" value="1"/>
</dbReference>
<evidence type="ECO:0000256" key="7">
    <source>
        <dbReference type="ARBA" id="ARBA00023136"/>
    </source>
</evidence>
<dbReference type="GO" id="GO:0031676">
    <property type="term" value="C:plasma membrane-derived thylakoid membrane"/>
    <property type="evidence" value="ECO:0007669"/>
    <property type="project" value="UniProtKB-SubCell"/>
</dbReference>
<feature type="region of interest" description="Disordered" evidence="9">
    <location>
        <begin position="63"/>
        <end position="124"/>
    </location>
</feature>
<keyword evidence="5 8" id="KW-0602">Photosynthesis</keyword>
<evidence type="ECO:0000313" key="11">
    <source>
        <dbReference type="Proteomes" id="UP000620559"/>
    </source>
</evidence>
<evidence type="ECO:0000256" key="2">
    <source>
        <dbReference type="ARBA" id="ARBA00004170"/>
    </source>
</evidence>
<dbReference type="NCBIfam" id="NF002745">
    <property type="entry name" value="PRK02749.1"/>
    <property type="match status" value="1"/>
</dbReference>
<organism evidence="10 11">
    <name type="scientific">Plectonema cf. radiosum LEGE 06105</name>
    <dbReference type="NCBI Taxonomy" id="945769"/>
    <lineage>
        <taxon>Bacteria</taxon>
        <taxon>Bacillati</taxon>
        <taxon>Cyanobacteriota</taxon>
        <taxon>Cyanophyceae</taxon>
        <taxon>Oscillatoriophycideae</taxon>
        <taxon>Oscillatoriales</taxon>
        <taxon>Microcoleaceae</taxon>
        <taxon>Plectonema</taxon>
    </lineage>
</organism>
<comment type="similarity">
    <text evidence="3 8">Belongs to the PsaE family.</text>
</comment>
<keyword evidence="8" id="KW-0793">Thylakoid</keyword>
<name>A0A8J7F915_9CYAN</name>
<keyword evidence="7 8" id="KW-0472">Membrane</keyword>
<accession>A0A8J7F915</accession>
<protein>
    <recommendedName>
        <fullName evidence="4 8">Photosystem I reaction center subunit IV</fullName>
    </recommendedName>
</protein>
<dbReference type="Gene3D" id="2.30.30.50">
    <property type="match status" value="1"/>
</dbReference>
<evidence type="ECO:0000256" key="9">
    <source>
        <dbReference type="SAM" id="MobiDB-lite"/>
    </source>
</evidence>
<proteinExistence type="inferred from homology"/>
<comment type="subcellular location">
    <subcellularLocation>
        <location evidence="8">Cellular thylakoid membrane</location>
        <topology evidence="8">Peripheral membrane protein</topology>
    </subcellularLocation>
    <subcellularLocation>
        <location evidence="2">Membrane</location>
        <topology evidence="2">Peripheral membrane protein</topology>
    </subcellularLocation>
</comment>
<evidence type="ECO:0000256" key="3">
    <source>
        <dbReference type="ARBA" id="ARBA00007501"/>
    </source>
</evidence>
<dbReference type="SUPFAM" id="SSF50090">
    <property type="entry name" value="Electron transport accessory proteins"/>
    <property type="match status" value="1"/>
</dbReference>
<dbReference type="AlphaFoldDB" id="A0A8J7F915"/>
<keyword evidence="6 8" id="KW-0603">Photosystem I</keyword>
<dbReference type="EMBL" id="JADEWL010000059">
    <property type="protein sequence ID" value="MBE9214404.1"/>
    <property type="molecule type" value="Genomic_DNA"/>
</dbReference>
<sequence>MVQRGSKVRVLRRESYWYQDVGTVATVDKSGIIYPVIVRFDKVNYAGINTNNFAEDELVEIGTPTAKDKKSTPTASGGKQTPIEPGIRATGQGTQPTGKTTAQPESAEANVQKEGTPNQGTESR</sequence>
<dbReference type="PANTHER" id="PTHR34549">
    <property type="entry name" value="PHOTOSYSTEM I REACTION CENTER SUBUNIT IV A, CHLOROPLASTIC-RELATED"/>
    <property type="match status" value="1"/>
</dbReference>
<gene>
    <name evidence="8" type="primary">psaE</name>
    <name evidence="10" type="ORF">IQ247_17305</name>
</gene>
<dbReference type="GO" id="GO:0009538">
    <property type="term" value="C:photosystem I reaction center"/>
    <property type="evidence" value="ECO:0007669"/>
    <property type="project" value="InterPro"/>
</dbReference>
<dbReference type="GO" id="GO:0015979">
    <property type="term" value="P:photosynthesis"/>
    <property type="evidence" value="ECO:0007669"/>
    <property type="project" value="UniProtKB-UniRule"/>
</dbReference>
<dbReference type="HAMAP" id="MF_00613">
    <property type="entry name" value="PSI_PsaE"/>
    <property type="match status" value="1"/>
</dbReference>
<dbReference type="InterPro" id="IPR003375">
    <property type="entry name" value="PSI_PsaE"/>
</dbReference>
<evidence type="ECO:0000256" key="6">
    <source>
        <dbReference type="ARBA" id="ARBA00022836"/>
    </source>
</evidence>
<comment type="function">
    <text evidence="1 8">Stabilizes the interaction between PsaC and the PSI core, assists the docking of the ferredoxin to PSI and interacts with ferredoxin-NADP oxidoreductase.</text>
</comment>
<feature type="compositionally biased region" description="Low complexity" evidence="9">
    <location>
        <begin position="89"/>
        <end position="104"/>
    </location>
</feature>
<dbReference type="RefSeq" id="WP_193922158.1">
    <property type="nucleotide sequence ID" value="NZ_JADEWL010000059.1"/>
</dbReference>
<reference evidence="10" key="1">
    <citation type="submission" date="2020-10" db="EMBL/GenBank/DDBJ databases">
        <authorList>
            <person name="Castelo-Branco R."/>
            <person name="Eusebio N."/>
            <person name="Adriana R."/>
            <person name="Vieira A."/>
            <person name="Brugerolle De Fraissinette N."/>
            <person name="Rezende De Castro R."/>
            <person name="Schneider M.P."/>
            <person name="Vasconcelos V."/>
            <person name="Leao P.N."/>
        </authorList>
    </citation>
    <scope>NUCLEOTIDE SEQUENCE</scope>
    <source>
        <strain evidence="10">LEGE 06105</strain>
    </source>
</reference>
<dbReference type="InterPro" id="IPR008990">
    <property type="entry name" value="Elect_transpt_acc-like_dom_sf"/>
</dbReference>
<dbReference type="Pfam" id="PF02427">
    <property type="entry name" value="PSI_PsaE"/>
    <property type="match status" value="1"/>
</dbReference>
<feature type="compositionally biased region" description="Polar residues" evidence="9">
    <location>
        <begin position="113"/>
        <end position="124"/>
    </location>
</feature>
<comment type="caution">
    <text evidence="10">The sequence shown here is derived from an EMBL/GenBank/DDBJ whole genome shotgun (WGS) entry which is preliminary data.</text>
</comment>
<evidence type="ECO:0000256" key="4">
    <source>
        <dbReference type="ARBA" id="ARBA00019865"/>
    </source>
</evidence>
<evidence type="ECO:0000256" key="1">
    <source>
        <dbReference type="ARBA" id="ARBA00001993"/>
    </source>
</evidence>
<dbReference type="Proteomes" id="UP000620559">
    <property type="component" value="Unassembled WGS sequence"/>
</dbReference>
<evidence type="ECO:0000256" key="5">
    <source>
        <dbReference type="ARBA" id="ARBA00022531"/>
    </source>
</evidence>
<keyword evidence="11" id="KW-1185">Reference proteome</keyword>